<proteinExistence type="inferred from homology"/>
<dbReference type="InterPro" id="IPR002401">
    <property type="entry name" value="Cyt_P450_E_grp-I"/>
</dbReference>
<evidence type="ECO:0000256" key="1">
    <source>
        <dbReference type="ARBA" id="ARBA00010617"/>
    </source>
</evidence>
<protein>
    <submittedName>
        <fullName evidence="8">Cytochrome P450</fullName>
    </submittedName>
</protein>
<keyword evidence="9" id="KW-1185">Reference proteome</keyword>
<dbReference type="SUPFAM" id="SSF48264">
    <property type="entry name" value="Cytochrome P450"/>
    <property type="match status" value="1"/>
</dbReference>
<dbReference type="PRINTS" id="PR00463">
    <property type="entry name" value="EP450I"/>
</dbReference>
<keyword evidence="2 7" id="KW-0349">Heme</keyword>
<keyword evidence="5 7" id="KW-0408">Iron</keyword>
<comment type="similarity">
    <text evidence="1 7">Belongs to the cytochrome P450 family.</text>
</comment>
<gene>
    <name evidence="8" type="ORF">Q3C12_04085</name>
</gene>
<name>A0ABT8V415_9BACL</name>
<dbReference type="PANTHER" id="PTHR24291">
    <property type="entry name" value="CYTOCHROME P450 FAMILY 4"/>
    <property type="match status" value="1"/>
</dbReference>
<evidence type="ECO:0000256" key="2">
    <source>
        <dbReference type="ARBA" id="ARBA00022617"/>
    </source>
</evidence>
<dbReference type="RefSeq" id="WP_302877309.1">
    <property type="nucleotide sequence ID" value="NZ_JAUMKJ010000004.1"/>
</dbReference>
<dbReference type="InterPro" id="IPR050196">
    <property type="entry name" value="Cytochrome_P450_Monoox"/>
</dbReference>
<evidence type="ECO:0000256" key="3">
    <source>
        <dbReference type="ARBA" id="ARBA00022723"/>
    </source>
</evidence>
<keyword evidence="4 7" id="KW-0560">Oxidoreductase</keyword>
<dbReference type="Gene3D" id="1.10.630.10">
    <property type="entry name" value="Cytochrome P450"/>
    <property type="match status" value="1"/>
</dbReference>
<evidence type="ECO:0000313" key="8">
    <source>
        <dbReference type="EMBL" id="MDO3676171.1"/>
    </source>
</evidence>
<keyword evidence="6 7" id="KW-0503">Monooxygenase</keyword>
<dbReference type="PRINTS" id="PR00385">
    <property type="entry name" value="P450"/>
</dbReference>
<comment type="caution">
    <text evidence="8">The sequence shown here is derived from an EMBL/GenBank/DDBJ whole genome shotgun (WGS) entry which is preliminary data.</text>
</comment>
<evidence type="ECO:0000256" key="5">
    <source>
        <dbReference type="ARBA" id="ARBA00023004"/>
    </source>
</evidence>
<dbReference type="InterPro" id="IPR017972">
    <property type="entry name" value="Cyt_P450_CS"/>
</dbReference>
<dbReference type="InterPro" id="IPR001128">
    <property type="entry name" value="Cyt_P450"/>
</dbReference>
<dbReference type="CDD" id="cd11053">
    <property type="entry name" value="CYP110-like"/>
    <property type="match status" value="1"/>
</dbReference>
<dbReference type="Pfam" id="PF00067">
    <property type="entry name" value="p450"/>
    <property type="match status" value="1"/>
</dbReference>
<dbReference type="PROSITE" id="PS00086">
    <property type="entry name" value="CYTOCHROME_P450"/>
    <property type="match status" value="1"/>
</dbReference>
<organism evidence="8 9">
    <name type="scientific">Paenibacillus ehimensis</name>
    <dbReference type="NCBI Taxonomy" id="79264"/>
    <lineage>
        <taxon>Bacteria</taxon>
        <taxon>Bacillati</taxon>
        <taxon>Bacillota</taxon>
        <taxon>Bacilli</taxon>
        <taxon>Bacillales</taxon>
        <taxon>Paenibacillaceae</taxon>
        <taxon>Paenibacillus</taxon>
    </lineage>
</organism>
<evidence type="ECO:0000313" key="9">
    <source>
        <dbReference type="Proteomes" id="UP001168883"/>
    </source>
</evidence>
<evidence type="ECO:0000256" key="4">
    <source>
        <dbReference type="ARBA" id="ARBA00023002"/>
    </source>
</evidence>
<keyword evidence="3 7" id="KW-0479">Metal-binding</keyword>
<dbReference type="Proteomes" id="UP001168883">
    <property type="component" value="Unassembled WGS sequence"/>
</dbReference>
<dbReference type="PANTHER" id="PTHR24291:SF50">
    <property type="entry name" value="BIFUNCTIONAL ALBAFLAVENONE MONOOXYGENASE_TERPENE SYNTHASE"/>
    <property type="match status" value="1"/>
</dbReference>
<dbReference type="InterPro" id="IPR036396">
    <property type="entry name" value="Cyt_P450_sf"/>
</dbReference>
<sequence length="469" mass="53309">MRLPNGTGPIGSKPGIPGPRSVLGWKMNMLRFFRSPFAYQRLLYDTYGNLVALNQGDKPSVVFAFGPEHNQQIVTNPDFFEISSELVKVPKETVLGQLFYHNLPLMSGEKHKQHRRLMLPAFHHERVMRYGAEMVRLTERLTDEWQGRAEIELNQEMKKLTQRIALKTLFGVANEEELDEMGTLITQMTKSILWVTLAPVNLPYSPYRRALRVAERLNVHIRSMIERKRSEPDAADVLASLVHAHDEDGARLTDEELVGHTFTLFVAGHETTANALTWTIFLLSQHPDVMSDLLEELHGAVGEGEPALEKLNSLPLLEGVVKESLRLMPPAQIGARVTTASCELGGVTIPPNTNVYFSQFITHRLPELYEEPNRFEPGRWSTMRRTPYEYLPFSAGPHMCIGWGFAMQEMKVVLSILLRRFRFSVVPRAVISPNLVMRPVNGMPMRIVPQDGKFGREPVRGTIRQLVDW</sequence>
<dbReference type="EMBL" id="JAUMKJ010000004">
    <property type="protein sequence ID" value="MDO3676171.1"/>
    <property type="molecule type" value="Genomic_DNA"/>
</dbReference>
<reference evidence="8" key="1">
    <citation type="submission" date="2023-07" db="EMBL/GenBank/DDBJ databases">
        <authorList>
            <person name="Aktuganov G."/>
            <person name="Boyko T."/>
            <person name="Delegan Y."/>
            <person name="Galimzianova N."/>
            <person name="Gilvanova E."/>
            <person name="Korobov V."/>
            <person name="Kuzmina L."/>
            <person name="Melentiev A."/>
            <person name="Milman P."/>
            <person name="Ryabova A."/>
            <person name="Stupak E."/>
            <person name="Yasakov T."/>
            <person name="Zharikova N."/>
            <person name="Zhurenko E."/>
        </authorList>
    </citation>
    <scope>NUCLEOTIDE SEQUENCE</scope>
    <source>
        <strain evidence="8">IB-739</strain>
    </source>
</reference>
<accession>A0ABT8V415</accession>
<evidence type="ECO:0000256" key="7">
    <source>
        <dbReference type="RuleBase" id="RU000461"/>
    </source>
</evidence>
<evidence type="ECO:0000256" key="6">
    <source>
        <dbReference type="ARBA" id="ARBA00023033"/>
    </source>
</evidence>